<dbReference type="PIRSF" id="PIRSF000136">
    <property type="entry name" value="LGO_GLO"/>
    <property type="match status" value="1"/>
</dbReference>
<dbReference type="AlphaFoldDB" id="A0A0B5IE66"/>
<dbReference type="Gene3D" id="3.30.43.10">
    <property type="entry name" value="Uridine Diphospho-n-acetylenolpyruvylglucosamine Reductase, domain 2"/>
    <property type="match status" value="1"/>
</dbReference>
<dbReference type="Gene3D" id="3.30.465.10">
    <property type="match status" value="1"/>
</dbReference>
<dbReference type="InterPro" id="IPR016167">
    <property type="entry name" value="FAD-bd_PCMH_sub1"/>
</dbReference>
<dbReference type="PROSITE" id="PS51387">
    <property type="entry name" value="FAD_PCMH"/>
    <property type="match status" value="1"/>
</dbReference>
<dbReference type="HOGENOM" id="CLU_003896_4_3_11"/>
<evidence type="ECO:0000256" key="1">
    <source>
        <dbReference type="ARBA" id="ARBA00023002"/>
    </source>
</evidence>
<accession>A0A0B5IE66</accession>
<evidence type="ECO:0000313" key="4">
    <source>
        <dbReference type="Proteomes" id="UP000031774"/>
    </source>
</evidence>
<organism evidence="3 4">
    <name type="scientific">Streptomyces vietnamensis</name>
    <dbReference type="NCBI Taxonomy" id="362257"/>
    <lineage>
        <taxon>Bacteria</taxon>
        <taxon>Bacillati</taxon>
        <taxon>Actinomycetota</taxon>
        <taxon>Actinomycetes</taxon>
        <taxon>Kitasatosporales</taxon>
        <taxon>Streptomycetaceae</taxon>
        <taxon>Streptomyces</taxon>
    </lineage>
</organism>
<dbReference type="RefSeq" id="WP_041130654.1">
    <property type="nucleotide sequence ID" value="NZ_CP010407.1"/>
</dbReference>
<dbReference type="PANTHER" id="PTHR43762">
    <property type="entry name" value="L-GULONOLACTONE OXIDASE"/>
    <property type="match status" value="1"/>
</dbReference>
<dbReference type="InterPro" id="IPR016166">
    <property type="entry name" value="FAD-bd_PCMH"/>
</dbReference>
<reference evidence="3 4" key="1">
    <citation type="submission" date="2014-12" db="EMBL/GenBank/DDBJ databases">
        <title>Complete genome sequence of Streptomyces vietnamensis strain GIMV4.0001, a genetic manipulable producer of the benzoisochromanequinone antibiotic granaticin.</title>
        <authorList>
            <person name="Deng M.R."/>
            <person name="Guo J."/>
            <person name="Ma L.Y."/>
            <person name="Feng G.D."/>
            <person name="Mo C.Y."/>
            <person name="Zhu H.H."/>
        </authorList>
    </citation>
    <scope>NUCLEOTIDE SEQUENCE [LARGE SCALE GENOMIC DNA]</scope>
    <source>
        <strain evidence="4">GIMV4.0001</strain>
    </source>
</reference>
<dbReference type="EMBL" id="CP010407">
    <property type="protein sequence ID" value="AJF66654.1"/>
    <property type="molecule type" value="Genomic_DNA"/>
</dbReference>
<dbReference type="InterPro" id="IPR016169">
    <property type="entry name" value="FAD-bd_PCMH_sub2"/>
</dbReference>
<dbReference type="PANTHER" id="PTHR43762:SF1">
    <property type="entry name" value="D-ARABINONO-1,4-LACTONE OXIDASE"/>
    <property type="match status" value="1"/>
</dbReference>
<dbReference type="InterPro" id="IPR007173">
    <property type="entry name" value="ALO_C"/>
</dbReference>
<protein>
    <recommendedName>
        <fullName evidence="2">FAD-binding PCMH-type domain-containing protein</fullName>
    </recommendedName>
</protein>
<dbReference type="NCBIfam" id="TIGR01679">
    <property type="entry name" value="bact_FAD_ox"/>
    <property type="match status" value="1"/>
</dbReference>
<dbReference type="Gene3D" id="1.10.45.10">
    <property type="entry name" value="Vanillyl-alcohol Oxidase, Chain A, domain 4"/>
    <property type="match status" value="1"/>
</dbReference>
<dbReference type="GO" id="GO:0016020">
    <property type="term" value="C:membrane"/>
    <property type="evidence" value="ECO:0007669"/>
    <property type="project" value="InterPro"/>
</dbReference>
<feature type="domain" description="FAD-binding PCMH-type" evidence="2">
    <location>
        <begin position="14"/>
        <end position="183"/>
    </location>
</feature>
<dbReference type="Pfam" id="PF04030">
    <property type="entry name" value="ALO"/>
    <property type="match status" value="1"/>
</dbReference>
<dbReference type="Pfam" id="PF01565">
    <property type="entry name" value="FAD_binding_4"/>
    <property type="match status" value="1"/>
</dbReference>
<sequence>MNTRHRWRTWSNAAECTPLQLTRPETEDGIAEAVARAAREDLVLRAAGTGHSFNALAATDDALVDLTRYRGVVAVDHDAPSVTVRAGTRLGELAAALHREGLALPNIGTLAEQTVAGAISTGNHGTGLAHPPLAAEVLAVRLVDAEGEVRQLTREDPELLACARVSLGALGVLSTITLRCVPAYNLRTVSGSEPLDAVLERFGQWAGSADHVTLSWQPWGDTAGTLACHRTTEPVTPGGDRRRYRTTAGELWAGALGLAGAGVPAAVPRLTGLFPGGDTGPYTGTGHRVHTFPQPVRFHALEHALPLERVPEALRALRPALRGRGIHSPYSVLVRVGAGDDAPLSPAYGGPTGYVNLTVPRSARYRVLLRTVEAVMREHGGRPHWGKAHTADAAVLAGRYPRWDDFQRVRAQLDPKGRFTSDYIRRVLGPVRAPAAVPEAAGEGVR</sequence>
<dbReference type="SUPFAM" id="SSF56176">
    <property type="entry name" value="FAD-binding/transporter-associated domain-like"/>
    <property type="match status" value="1"/>
</dbReference>
<keyword evidence="4" id="KW-1185">Reference proteome</keyword>
<dbReference type="STRING" id="362257.SVTN_22065"/>
<dbReference type="GO" id="GO:0071949">
    <property type="term" value="F:FAD binding"/>
    <property type="evidence" value="ECO:0007669"/>
    <property type="project" value="InterPro"/>
</dbReference>
<dbReference type="InterPro" id="IPR036318">
    <property type="entry name" value="FAD-bd_PCMH-like_sf"/>
</dbReference>
<evidence type="ECO:0000313" key="3">
    <source>
        <dbReference type="EMBL" id="AJF66654.1"/>
    </source>
</evidence>
<evidence type="ECO:0000259" key="2">
    <source>
        <dbReference type="PROSITE" id="PS51387"/>
    </source>
</evidence>
<dbReference type="KEGG" id="svt:SVTN_22065"/>
<dbReference type="InterPro" id="IPR010031">
    <property type="entry name" value="FAD_lactone_oxidase-like"/>
</dbReference>
<dbReference type="InterPro" id="IPR016171">
    <property type="entry name" value="Vanillyl_alc_oxidase_C-sub2"/>
</dbReference>
<keyword evidence="1" id="KW-0560">Oxidoreductase</keyword>
<proteinExistence type="predicted"/>
<dbReference type="GO" id="GO:0003885">
    <property type="term" value="F:D-arabinono-1,4-lactone oxidase activity"/>
    <property type="evidence" value="ECO:0007669"/>
    <property type="project" value="InterPro"/>
</dbReference>
<dbReference type="Proteomes" id="UP000031774">
    <property type="component" value="Chromosome"/>
</dbReference>
<dbReference type="InterPro" id="IPR006094">
    <property type="entry name" value="Oxid_FAD_bind_N"/>
</dbReference>
<dbReference type="Gene3D" id="3.30.70.2520">
    <property type="match status" value="1"/>
</dbReference>
<name>A0A0B5IE66_9ACTN</name>
<gene>
    <name evidence="3" type="ORF">SVTN_22065</name>
</gene>